<proteinExistence type="predicted"/>
<reference evidence="1 2" key="1">
    <citation type="submission" date="2015-05" db="EMBL/GenBank/DDBJ databases">
        <title>Genome sequencing and analysis of members of genus Stenotrophomonas.</title>
        <authorList>
            <person name="Patil P.P."/>
            <person name="Midha S."/>
            <person name="Patil P.B."/>
        </authorList>
    </citation>
    <scope>NUCLEOTIDE SEQUENCE [LARGE SCALE GENOMIC DNA]</scope>
    <source>
        <strain evidence="1 2">DSM 21858</strain>
    </source>
</reference>
<protein>
    <submittedName>
        <fullName evidence="1">Uncharacterized protein</fullName>
    </submittedName>
</protein>
<dbReference type="Proteomes" id="UP000052052">
    <property type="component" value="Unassembled WGS sequence"/>
</dbReference>
<dbReference type="STRING" id="344882.ABB29_12000"/>
<dbReference type="PATRIC" id="fig|344882.3.peg.767"/>
<comment type="caution">
    <text evidence="1">The sequence shown here is derived from an EMBL/GenBank/DDBJ whole genome shotgun (WGS) entry which is preliminary data.</text>
</comment>
<dbReference type="AlphaFoldDB" id="A0A0R0CVU7"/>
<evidence type="ECO:0000313" key="1">
    <source>
        <dbReference type="EMBL" id="KRG69128.1"/>
    </source>
</evidence>
<gene>
    <name evidence="1" type="ORF">ABB29_12000</name>
</gene>
<accession>A0A0R0CVU7</accession>
<sequence>MISLANMTLAEQLREMQRFHDQRRQELDQQCAQGGAAALYHGHLSDAAARAAAAQERKDHGK</sequence>
<keyword evidence="2" id="KW-1185">Reference proteome</keyword>
<dbReference type="EMBL" id="LDJL01000011">
    <property type="protein sequence ID" value="KRG69128.1"/>
    <property type="molecule type" value="Genomic_DNA"/>
</dbReference>
<organism evidence="1 2">
    <name type="scientific">Pseudoxanthomonas dokdonensis</name>
    <dbReference type="NCBI Taxonomy" id="344882"/>
    <lineage>
        <taxon>Bacteria</taxon>
        <taxon>Pseudomonadati</taxon>
        <taxon>Pseudomonadota</taxon>
        <taxon>Gammaproteobacteria</taxon>
        <taxon>Lysobacterales</taxon>
        <taxon>Lysobacteraceae</taxon>
        <taxon>Pseudoxanthomonas</taxon>
    </lineage>
</organism>
<name>A0A0R0CVU7_9GAMM</name>
<evidence type="ECO:0000313" key="2">
    <source>
        <dbReference type="Proteomes" id="UP000052052"/>
    </source>
</evidence>